<dbReference type="InterPro" id="IPR010421">
    <property type="entry name" value="TrcR"/>
</dbReference>
<feature type="region of interest" description="Disordered" evidence="1">
    <location>
        <begin position="180"/>
        <end position="228"/>
    </location>
</feature>
<evidence type="ECO:0000313" key="2">
    <source>
        <dbReference type="EMBL" id="QQG35830.1"/>
    </source>
</evidence>
<feature type="compositionally biased region" description="Basic and acidic residues" evidence="1">
    <location>
        <begin position="188"/>
        <end position="199"/>
    </location>
</feature>
<name>A0A7T5UGY3_9BACT</name>
<dbReference type="AlphaFoldDB" id="A0A7T5UGY3"/>
<proteinExistence type="predicted"/>
<dbReference type="Pfam" id="PF06242">
    <property type="entry name" value="TrcR"/>
    <property type="match status" value="1"/>
</dbReference>
<accession>A0A7T5UGY3</accession>
<dbReference type="Proteomes" id="UP000595362">
    <property type="component" value="Chromosome"/>
</dbReference>
<evidence type="ECO:0000313" key="3">
    <source>
        <dbReference type="Proteomes" id="UP000595362"/>
    </source>
</evidence>
<gene>
    <name evidence="2" type="ORF">HYS17_10035</name>
</gene>
<organism evidence="2 3">
    <name type="scientific">Micavibrio aeruginosavorus</name>
    <dbReference type="NCBI Taxonomy" id="349221"/>
    <lineage>
        <taxon>Bacteria</taxon>
        <taxon>Pseudomonadati</taxon>
        <taxon>Bdellovibrionota</taxon>
        <taxon>Bdellovibrionia</taxon>
        <taxon>Bdellovibrionales</taxon>
        <taxon>Pseudobdellovibrionaceae</taxon>
        <taxon>Micavibrio</taxon>
    </lineage>
</organism>
<sequence>MATKIPVAGLLMPKATAVWLVENTPMTFEQIGEFTGLHPIEVQALADEEVGRGIVGRNPVEHNEVTQEELDKAIDSALNGDASYRMKMAKSDLPTVKVRAKGPRYTPVTKRQDKPDAIAYILKHHPEISDAQICKLIGTTKPTIQSIRDREHPNMTNIKARHPVDCGLCTYADLDTASRKGLKAQGKTPEEINAHKEKILQSQQLPEEEDRKPASGFDFSNFLKTSSN</sequence>
<evidence type="ECO:0000256" key="1">
    <source>
        <dbReference type="SAM" id="MobiDB-lite"/>
    </source>
</evidence>
<reference evidence="2 3" key="1">
    <citation type="submission" date="2020-07" db="EMBL/GenBank/DDBJ databases">
        <title>Huge and variable diversity of episymbiotic CPR bacteria and DPANN archaea in groundwater ecosystems.</title>
        <authorList>
            <person name="He C.Y."/>
            <person name="Keren R."/>
            <person name="Whittaker M."/>
            <person name="Farag I.F."/>
            <person name="Doudna J."/>
            <person name="Cate J.H.D."/>
            <person name="Banfield J.F."/>
        </authorList>
    </citation>
    <scope>NUCLEOTIDE SEQUENCE [LARGE SCALE GENOMIC DNA]</scope>
    <source>
        <strain evidence="2">NC_groundwater_70_Ag_B-0.1um_54_66</strain>
    </source>
</reference>
<protein>
    <submittedName>
        <fullName evidence="2">DUF1013 domain-containing protein</fullName>
    </submittedName>
</protein>
<dbReference type="EMBL" id="CP066681">
    <property type="protein sequence ID" value="QQG35830.1"/>
    <property type="molecule type" value="Genomic_DNA"/>
</dbReference>